<feature type="signal peptide" evidence="2">
    <location>
        <begin position="1"/>
        <end position="16"/>
    </location>
</feature>
<evidence type="ECO:0000256" key="2">
    <source>
        <dbReference type="SAM" id="SignalP"/>
    </source>
</evidence>
<reference evidence="3 4" key="1">
    <citation type="submission" date="2019-10" db="EMBL/GenBank/DDBJ databases">
        <title>Rudanella paleaurantiibacter sp. nov., isolated from sludge.</title>
        <authorList>
            <person name="Xu S.Q."/>
        </authorList>
    </citation>
    <scope>NUCLEOTIDE SEQUENCE [LARGE SCALE GENOMIC DNA]</scope>
    <source>
        <strain evidence="3 4">HX-22-17</strain>
    </source>
</reference>
<feature type="chain" id="PRO_5029643464" evidence="2">
    <location>
        <begin position="17"/>
        <end position="201"/>
    </location>
</feature>
<keyword evidence="1" id="KW-0812">Transmembrane</keyword>
<evidence type="ECO:0000313" key="4">
    <source>
        <dbReference type="Proteomes" id="UP000488299"/>
    </source>
</evidence>
<dbReference type="AlphaFoldDB" id="A0A7J5TZI7"/>
<protein>
    <submittedName>
        <fullName evidence="3">Uncharacterized protein</fullName>
    </submittedName>
</protein>
<dbReference type="InterPro" id="IPR054261">
    <property type="entry name" value="DUF6992"/>
</dbReference>
<organism evidence="3 4">
    <name type="scientific">Rudanella paleaurantiibacter</name>
    <dbReference type="NCBI Taxonomy" id="2614655"/>
    <lineage>
        <taxon>Bacteria</taxon>
        <taxon>Pseudomonadati</taxon>
        <taxon>Bacteroidota</taxon>
        <taxon>Cytophagia</taxon>
        <taxon>Cytophagales</taxon>
        <taxon>Cytophagaceae</taxon>
        <taxon>Rudanella</taxon>
    </lineage>
</organism>
<feature type="transmembrane region" description="Helical" evidence="1">
    <location>
        <begin position="119"/>
        <end position="137"/>
    </location>
</feature>
<accession>A0A7J5TZI7</accession>
<proteinExistence type="predicted"/>
<feature type="transmembrane region" description="Helical" evidence="1">
    <location>
        <begin position="157"/>
        <end position="175"/>
    </location>
</feature>
<comment type="caution">
    <text evidence="3">The sequence shown here is derived from an EMBL/GenBank/DDBJ whole genome shotgun (WGS) entry which is preliminary data.</text>
</comment>
<dbReference type="EMBL" id="WELI01000005">
    <property type="protein sequence ID" value="KAB7730513.1"/>
    <property type="molecule type" value="Genomic_DNA"/>
</dbReference>
<gene>
    <name evidence="3" type="ORF">F5984_14040</name>
</gene>
<sequence length="201" mass="21731">MAFLAGSVMAGWSASAQTNPVTSATPSTQLQAFSRGRVAHQRTLGLTLGSYALANMAVGALAAGRERTEAHYFHRMNVYWNLVNLGIAGLGLLGSRKADPDTETLAEAVRRHESMKQTLLFNAGLDVAYMAGGAYLIERGRHNSDKRDQFTGFGKSVIVQGGFLLVFDLVNYALFKKRGDRQQDALLGRTSDGIGLVIPLR</sequence>
<keyword evidence="1" id="KW-0472">Membrane</keyword>
<keyword evidence="4" id="KW-1185">Reference proteome</keyword>
<keyword evidence="1" id="KW-1133">Transmembrane helix</keyword>
<evidence type="ECO:0000313" key="3">
    <source>
        <dbReference type="EMBL" id="KAB7730513.1"/>
    </source>
</evidence>
<feature type="transmembrane region" description="Helical" evidence="1">
    <location>
        <begin position="44"/>
        <end position="64"/>
    </location>
</feature>
<dbReference type="Proteomes" id="UP000488299">
    <property type="component" value="Unassembled WGS sequence"/>
</dbReference>
<keyword evidence="2" id="KW-0732">Signal</keyword>
<dbReference type="Pfam" id="PF22503">
    <property type="entry name" value="DUF6992"/>
    <property type="match status" value="1"/>
</dbReference>
<evidence type="ECO:0000256" key="1">
    <source>
        <dbReference type="SAM" id="Phobius"/>
    </source>
</evidence>
<name>A0A7J5TZI7_9BACT</name>